<comment type="caution">
    <text evidence="1">The sequence shown here is derived from an EMBL/GenBank/DDBJ whole genome shotgun (WGS) entry which is preliminary data.</text>
</comment>
<dbReference type="EMBL" id="JAAVLN010000001">
    <property type="protein sequence ID" value="NKC02398.1"/>
    <property type="molecule type" value="Genomic_DNA"/>
</dbReference>
<gene>
    <name evidence="1" type="ORF">HED55_00345</name>
</gene>
<dbReference type="Proteomes" id="UP000704467">
    <property type="component" value="Unassembled WGS sequence"/>
</dbReference>
<sequence length="100" mass="11565">MAGYKEKALILCKTYPSPSSKYVELSCVAAALESGELIRLFPVPFRLLKDDAKFAKWQWVEARIEHSKDGRPESHYIKIDTIEVRDKIGTENFWQKDGIY</sequence>
<accession>A0ABX1DHF7</accession>
<reference evidence="1 2" key="1">
    <citation type="submission" date="2020-03" db="EMBL/GenBank/DDBJ databases">
        <title>Whole genome sequencing of clinical and environmental type strains of Ochrobactrum.</title>
        <authorList>
            <person name="Dharne M."/>
        </authorList>
    </citation>
    <scope>NUCLEOTIDE SEQUENCE [LARGE SCALE GENOMIC DNA]</scope>
    <source>
        <strain evidence="1 2">CIP 109452</strain>
    </source>
</reference>
<evidence type="ECO:0000313" key="1">
    <source>
        <dbReference type="EMBL" id="NKC02398.1"/>
    </source>
</evidence>
<evidence type="ECO:0000313" key="2">
    <source>
        <dbReference type="Proteomes" id="UP000704467"/>
    </source>
</evidence>
<organism evidence="1 2">
    <name type="scientific">Brucella haematophila</name>
    <dbReference type="NCBI Taxonomy" id="419474"/>
    <lineage>
        <taxon>Bacteria</taxon>
        <taxon>Pseudomonadati</taxon>
        <taxon>Pseudomonadota</taxon>
        <taxon>Alphaproteobacteria</taxon>
        <taxon>Hyphomicrobiales</taxon>
        <taxon>Brucellaceae</taxon>
        <taxon>Brucella/Ochrobactrum group</taxon>
        <taxon>Brucella</taxon>
    </lineage>
</organism>
<proteinExistence type="predicted"/>
<name>A0ABX1DHF7_9HYPH</name>
<protein>
    <submittedName>
        <fullName evidence="1">Uncharacterized protein</fullName>
    </submittedName>
</protein>
<keyword evidence="2" id="KW-1185">Reference proteome</keyword>